<dbReference type="InterPro" id="IPR008030">
    <property type="entry name" value="NmrA-like"/>
</dbReference>
<name>A0A178ZVQ7_9EURO</name>
<dbReference type="PANTHER" id="PTHR42748">
    <property type="entry name" value="NITROGEN METABOLITE REPRESSION PROTEIN NMRA FAMILY MEMBER"/>
    <property type="match status" value="1"/>
</dbReference>
<sequence>MDSVTDTSPVPGTESGLIVLTCASGRQCSQIIPLLYEGRSSASSSPDPHAKLRLVVHSETSRARLAEQYPAAQVVRADLQVARECAAVVAGADTVFYVGPPFHPYEVTMGMNMVDAVVAESRHRRRRWQKQQQKEQEEEAEQEGKREVDLYLASVHFIFSSALHPEASKLLHHDQKRQVEEYLGESGLAYTVLQPSIFMDNFLGQLLSQQQQKQKDPVTFTAPFNPAVPMSFTALRDHAEVAVKVVRERARHFFATYQLVSTRPMTTAAYADAVVAVLGRRVDIKRLPLEQAADAFVRMTWGSPAASDDDDDDVDQTYRDAPERMLLYYNSRGLLGNPGVLEWLLGREPTTPADLARLRLQEAGHAD</sequence>
<evidence type="ECO:0000256" key="1">
    <source>
        <dbReference type="ARBA" id="ARBA00006328"/>
    </source>
</evidence>
<dbReference type="Gene3D" id="3.40.50.720">
    <property type="entry name" value="NAD(P)-binding Rossmann-like Domain"/>
    <property type="match status" value="1"/>
</dbReference>
<keyword evidence="2" id="KW-0521">NADP</keyword>
<gene>
    <name evidence="4" type="ORF">AYL99_03111</name>
</gene>
<dbReference type="STRING" id="1367422.A0A178ZVQ7"/>
<dbReference type="InterPro" id="IPR036291">
    <property type="entry name" value="NAD(P)-bd_dom_sf"/>
</dbReference>
<dbReference type="Proteomes" id="UP000078343">
    <property type="component" value="Unassembled WGS sequence"/>
</dbReference>
<dbReference type="PANTHER" id="PTHR42748:SF31">
    <property type="entry name" value="NMRA-LIKE DOMAIN-CONTAINING PROTEIN-RELATED"/>
    <property type="match status" value="1"/>
</dbReference>
<dbReference type="EMBL" id="LVYI01000002">
    <property type="protein sequence ID" value="OAP63884.1"/>
    <property type="molecule type" value="Genomic_DNA"/>
</dbReference>
<dbReference type="GO" id="GO:0005634">
    <property type="term" value="C:nucleus"/>
    <property type="evidence" value="ECO:0007669"/>
    <property type="project" value="TreeGrafter"/>
</dbReference>
<keyword evidence="5" id="KW-1185">Reference proteome</keyword>
<protein>
    <recommendedName>
        <fullName evidence="3">NmrA-like domain-containing protein</fullName>
    </recommendedName>
</protein>
<dbReference type="RefSeq" id="XP_018697251.1">
    <property type="nucleotide sequence ID" value="XM_018834627.1"/>
</dbReference>
<comment type="caution">
    <text evidence="4">The sequence shown here is derived from an EMBL/GenBank/DDBJ whole genome shotgun (WGS) entry which is preliminary data.</text>
</comment>
<evidence type="ECO:0000259" key="3">
    <source>
        <dbReference type="Pfam" id="PF05368"/>
    </source>
</evidence>
<evidence type="ECO:0000313" key="4">
    <source>
        <dbReference type="EMBL" id="OAP63884.1"/>
    </source>
</evidence>
<evidence type="ECO:0000313" key="5">
    <source>
        <dbReference type="Proteomes" id="UP000078343"/>
    </source>
</evidence>
<comment type="similarity">
    <text evidence="1">Belongs to the NmrA-type oxidoreductase family.</text>
</comment>
<dbReference type="Pfam" id="PF05368">
    <property type="entry name" value="NmrA"/>
    <property type="match status" value="1"/>
</dbReference>
<reference evidence="4 5" key="1">
    <citation type="submission" date="2016-04" db="EMBL/GenBank/DDBJ databases">
        <title>Draft genome of Fonsecaea erecta CBS 125763.</title>
        <authorList>
            <person name="Weiss V.A."/>
            <person name="Vicente V.A."/>
            <person name="Raittz R.T."/>
            <person name="Moreno L.F."/>
            <person name="De Souza E.M."/>
            <person name="Pedrosa F.O."/>
            <person name="Steffens M.B."/>
            <person name="Faoro H."/>
            <person name="Tadra-Sfeir M.Z."/>
            <person name="Najafzadeh M.J."/>
            <person name="Felipe M.S."/>
            <person name="Teixeira M."/>
            <person name="Sun J."/>
            <person name="Xi L."/>
            <person name="Gomes R."/>
            <person name="De Azevedo C.M."/>
            <person name="Salgado C.G."/>
            <person name="Da Silva M.B."/>
            <person name="Nascimento M.F."/>
            <person name="Queiroz-Telles F."/>
            <person name="Attili D.S."/>
            <person name="Gorbushina A."/>
        </authorList>
    </citation>
    <scope>NUCLEOTIDE SEQUENCE [LARGE SCALE GENOMIC DNA]</scope>
    <source>
        <strain evidence="4 5">CBS 125763</strain>
    </source>
</reference>
<dbReference type="InterPro" id="IPR051164">
    <property type="entry name" value="NmrA-like_oxidored"/>
</dbReference>
<evidence type="ECO:0000256" key="2">
    <source>
        <dbReference type="ARBA" id="ARBA00022857"/>
    </source>
</evidence>
<dbReference type="SUPFAM" id="SSF51735">
    <property type="entry name" value="NAD(P)-binding Rossmann-fold domains"/>
    <property type="match status" value="1"/>
</dbReference>
<feature type="domain" description="NmrA-like" evidence="3">
    <location>
        <begin position="156"/>
        <end position="292"/>
    </location>
</feature>
<dbReference type="OrthoDB" id="419598at2759"/>
<organism evidence="4 5">
    <name type="scientific">Fonsecaea erecta</name>
    <dbReference type="NCBI Taxonomy" id="1367422"/>
    <lineage>
        <taxon>Eukaryota</taxon>
        <taxon>Fungi</taxon>
        <taxon>Dikarya</taxon>
        <taxon>Ascomycota</taxon>
        <taxon>Pezizomycotina</taxon>
        <taxon>Eurotiomycetes</taxon>
        <taxon>Chaetothyriomycetidae</taxon>
        <taxon>Chaetothyriales</taxon>
        <taxon>Herpotrichiellaceae</taxon>
        <taxon>Fonsecaea</taxon>
    </lineage>
</organism>
<dbReference type="GeneID" id="30007281"/>
<accession>A0A178ZVQ7</accession>
<proteinExistence type="inferred from homology"/>
<dbReference type="AlphaFoldDB" id="A0A178ZVQ7"/>